<dbReference type="InterPro" id="IPR002035">
    <property type="entry name" value="VWF_A"/>
</dbReference>
<dbReference type="CDD" id="cd00198">
    <property type="entry name" value="vWFA"/>
    <property type="match status" value="1"/>
</dbReference>
<evidence type="ECO:0000259" key="4">
    <source>
        <dbReference type="PROSITE" id="PS50234"/>
    </source>
</evidence>
<keyword evidence="2" id="KW-0964">Secreted</keyword>
<dbReference type="InterPro" id="IPR056861">
    <property type="entry name" value="HMCN1-like_VWA"/>
</dbReference>
<gene>
    <name evidence="5" type="ORF">EYB53_001870</name>
</gene>
<dbReference type="Pfam" id="PF25106">
    <property type="entry name" value="VWA_4"/>
    <property type="match status" value="1"/>
</dbReference>
<dbReference type="RefSeq" id="WP_135476158.1">
    <property type="nucleotide sequence ID" value="NZ_SIJK02000002.1"/>
</dbReference>
<evidence type="ECO:0000313" key="6">
    <source>
        <dbReference type="Proteomes" id="UP001193081"/>
    </source>
</evidence>
<evidence type="ECO:0000256" key="2">
    <source>
        <dbReference type="ARBA" id="ARBA00022525"/>
    </source>
</evidence>
<dbReference type="PROSITE" id="PS50234">
    <property type="entry name" value="VWFA"/>
    <property type="match status" value="1"/>
</dbReference>
<feature type="domain" description="VWFA" evidence="4">
    <location>
        <begin position="70"/>
        <end position="256"/>
    </location>
</feature>
<reference evidence="5 6" key="1">
    <citation type="submission" date="2021-03" db="EMBL/GenBank/DDBJ databases">
        <authorList>
            <person name="Grouzdev D.S."/>
        </authorList>
    </citation>
    <scope>NUCLEOTIDE SEQUENCE [LARGE SCALE GENOMIC DNA]</scope>
    <source>
        <strain evidence="5 6">M50-1</strain>
    </source>
</reference>
<comment type="subcellular location">
    <subcellularLocation>
        <location evidence="1">Secreted</location>
    </subcellularLocation>
</comment>
<sequence>MKVCSNCGAHNGDAREYCYECGNALAGLPEPGTSAMPGLSGSRKVDPASLSASIAGGIASKQFSSGRRADVMFVLDCTGSMAGEIRAIRDAIIAFANTIESDGVRVRVGLIEFRDRLIHEEARVLTFSGQPFTSDPGEFRKQVSKLSASGGGDEPESSLDALILASRQPFGADNTKVIVLVTDAPPHIPDKDTKTVKEVVDAFIKAGIAQFYMVIRIDDPRSQVYLELLTGRQGLAFDIGKGDDFNSRAEHFKRTLMNLGKTLSGATR</sequence>
<dbReference type="SUPFAM" id="SSF53300">
    <property type="entry name" value="vWA-like"/>
    <property type="match status" value="1"/>
</dbReference>
<evidence type="ECO:0000256" key="3">
    <source>
        <dbReference type="ARBA" id="ARBA00022729"/>
    </source>
</evidence>
<dbReference type="SMART" id="SM00327">
    <property type="entry name" value="VWA"/>
    <property type="match status" value="1"/>
</dbReference>
<accession>A0ABS4D4T4</accession>
<proteinExistence type="predicted"/>
<keyword evidence="3" id="KW-0732">Signal</keyword>
<dbReference type="EMBL" id="SIJK02000002">
    <property type="protein sequence ID" value="MBP1464445.1"/>
    <property type="molecule type" value="Genomic_DNA"/>
</dbReference>
<protein>
    <submittedName>
        <fullName evidence="5">VWA domain-containing protein</fullName>
    </submittedName>
</protein>
<dbReference type="Proteomes" id="UP001193081">
    <property type="component" value="Unassembled WGS sequence"/>
</dbReference>
<organism evidence="5 6">
    <name type="scientific">Candidatus Chloroploca mongolica</name>
    <dbReference type="NCBI Taxonomy" id="2528176"/>
    <lineage>
        <taxon>Bacteria</taxon>
        <taxon>Bacillati</taxon>
        <taxon>Chloroflexota</taxon>
        <taxon>Chloroflexia</taxon>
        <taxon>Chloroflexales</taxon>
        <taxon>Chloroflexineae</taxon>
        <taxon>Oscillochloridaceae</taxon>
        <taxon>Candidatus Chloroploca</taxon>
    </lineage>
</organism>
<evidence type="ECO:0000313" key="5">
    <source>
        <dbReference type="EMBL" id="MBP1464445.1"/>
    </source>
</evidence>
<dbReference type="InterPro" id="IPR052969">
    <property type="entry name" value="Thr-specific_kinase-like"/>
</dbReference>
<dbReference type="PANTHER" id="PTHR47763:SF1">
    <property type="entry name" value="DUF659 DOMAIN-CONTAINING PROTEIN"/>
    <property type="match status" value="1"/>
</dbReference>
<dbReference type="PANTHER" id="PTHR47763">
    <property type="entry name" value="ALPHA-PROTEIN KINASE VWKA"/>
    <property type="match status" value="1"/>
</dbReference>
<evidence type="ECO:0000256" key="1">
    <source>
        <dbReference type="ARBA" id="ARBA00004613"/>
    </source>
</evidence>
<name>A0ABS4D4T4_9CHLR</name>
<dbReference type="InterPro" id="IPR036465">
    <property type="entry name" value="vWFA_dom_sf"/>
</dbReference>
<keyword evidence="6" id="KW-1185">Reference proteome</keyword>
<dbReference type="Gene3D" id="3.40.50.410">
    <property type="entry name" value="von Willebrand factor, type A domain"/>
    <property type="match status" value="1"/>
</dbReference>
<comment type="caution">
    <text evidence="5">The sequence shown here is derived from an EMBL/GenBank/DDBJ whole genome shotgun (WGS) entry which is preliminary data.</text>
</comment>